<name>A0A1A8WZ17_PLAMA</name>
<dbReference type="AlphaFoldDB" id="A0A1A8WZ17"/>
<dbReference type="KEGG" id="pmal:PMUG01_01019100"/>
<reference evidence="4" key="2">
    <citation type="submission" date="2016-05" db="EMBL/GenBank/DDBJ databases">
        <authorList>
            <person name="Naeem Raeece"/>
        </authorList>
    </citation>
    <scope>NUCLEOTIDE SEQUENCE [LARGE SCALE GENOMIC DNA]</scope>
</reference>
<accession>A0A1A8WZ17</accession>
<dbReference type="Proteomes" id="UP000078597">
    <property type="component" value="Unassembled WGS sequence"/>
</dbReference>
<dbReference type="EMBL" id="LT594622">
    <property type="protein sequence ID" value="SBT86898.1"/>
    <property type="molecule type" value="Genomic_DNA"/>
</dbReference>
<reference evidence="3 5" key="3">
    <citation type="submission" date="2016-06" db="EMBL/GenBank/DDBJ databases">
        <authorList>
            <consortium name="Pathogen Informatics"/>
        </authorList>
    </citation>
    <scope>NUCLEOTIDE SEQUENCE [LARGE SCALE GENOMIC DNA]</scope>
</reference>
<dbReference type="EMBL" id="FLQW01004218">
    <property type="protein sequence ID" value="SBS96654.1"/>
    <property type="molecule type" value="Genomic_DNA"/>
</dbReference>
<keyword evidence="5" id="KW-1185">Reference proteome</keyword>
<dbReference type="RefSeq" id="XP_028859981.1">
    <property type="nucleotide sequence ID" value="XM_029008022.1"/>
</dbReference>
<feature type="region of interest" description="Disordered" evidence="1">
    <location>
        <begin position="34"/>
        <end position="64"/>
    </location>
</feature>
<dbReference type="OrthoDB" id="370735at2759"/>
<dbReference type="Proteomes" id="UP000219813">
    <property type="component" value="Chromosome 1"/>
</dbReference>
<evidence type="ECO:0000313" key="2">
    <source>
        <dbReference type="EMBL" id="SBS96654.1"/>
    </source>
</evidence>
<evidence type="ECO:0000313" key="3">
    <source>
        <dbReference type="EMBL" id="SBT86898.1"/>
    </source>
</evidence>
<dbReference type="VEuPathDB" id="PlasmoDB:PmUG01_01019100"/>
<organism evidence="2 4">
    <name type="scientific">Plasmodium malariae</name>
    <dbReference type="NCBI Taxonomy" id="5858"/>
    <lineage>
        <taxon>Eukaryota</taxon>
        <taxon>Sar</taxon>
        <taxon>Alveolata</taxon>
        <taxon>Apicomplexa</taxon>
        <taxon>Aconoidasida</taxon>
        <taxon>Haemosporida</taxon>
        <taxon>Plasmodiidae</taxon>
        <taxon>Plasmodium</taxon>
        <taxon>Plasmodium (Plasmodium)</taxon>
    </lineage>
</organism>
<dbReference type="OMA" id="TKEMYKY"/>
<feature type="region of interest" description="Disordered" evidence="1">
    <location>
        <begin position="97"/>
        <end position="154"/>
    </location>
</feature>
<evidence type="ECO:0000313" key="5">
    <source>
        <dbReference type="Proteomes" id="UP000219813"/>
    </source>
</evidence>
<dbReference type="GeneID" id="39866343"/>
<sequence length="320" mass="36288">MSESKGRIKLKINLGNDEDSINNYTSSDPILKKKKKSSTLLSDSDKSKENLKDEDNNSCGSDKRLKDNNLEKKIISIISKLTKIACICENKKNNLNSNNINNSNNNSINNSNTNSNNNSNNYSNNYSNNNNNNNNNSNSNSNKNNNSNSNTNSESGKICKKLIKQMYKYEKCLNNLNNFINDNNNCLDDITFPNGLIKAVDNYMSADAWAYEYLLVECKKQNDKYRNIIQNISTFDSTLRYKIINEGVGNKLTMPIYAPVAGDKLNFLSEGYKNYYKNVHIPKELAEPFFEDVKRRKTGAGLDTAQEEEIKTYTTLTTGR</sequence>
<evidence type="ECO:0000313" key="4">
    <source>
        <dbReference type="Proteomes" id="UP000078597"/>
    </source>
</evidence>
<feature type="compositionally biased region" description="Low complexity" evidence="1">
    <location>
        <begin position="97"/>
        <end position="153"/>
    </location>
</feature>
<reference evidence="2" key="1">
    <citation type="submission" date="2016-05" db="EMBL/GenBank/DDBJ databases">
        <authorList>
            <person name="Lavstsen T."/>
            <person name="Jespersen J.S."/>
        </authorList>
    </citation>
    <scope>NUCLEOTIDE SEQUENCE [LARGE SCALE GENOMIC DNA]</scope>
</reference>
<gene>
    <name evidence="3" type="primary">PmUG01_01019100</name>
    <name evidence="2" type="ORF">PMALA_055780</name>
    <name evidence="3" type="ORF">PMUG01_01019100</name>
</gene>
<feature type="compositionally biased region" description="Basic and acidic residues" evidence="1">
    <location>
        <begin position="43"/>
        <end position="64"/>
    </location>
</feature>
<proteinExistence type="predicted"/>
<protein>
    <submittedName>
        <fullName evidence="2">Uncharacterized protein</fullName>
    </submittedName>
</protein>
<evidence type="ECO:0000256" key="1">
    <source>
        <dbReference type="SAM" id="MobiDB-lite"/>
    </source>
</evidence>